<name>A0ABR5EKB2_LACLC</name>
<keyword evidence="2" id="KW-1185">Reference proteome</keyword>
<proteinExistence type="predicted"/>
<evidence type="ECO:0000313" key="2">
    <source>
        <dbReference type="Proteomes" id="UP000034513"/>
    </source>
</evidence>
<reference evidence="1 2" key="1">
    <citation type="submission" date="2015-04" db="EMBL/GenBank/DDBJ databases">
        <title>Evaluation of non-dairy Lactococcus lactis with potential dairy applications reveals extensive phenotype-genotype disparity.</title>
        <authorList>
            <person name="Cavanagh D."/>
            <person name="Casey A."/>
            <person name="Altermann E."/>
            <person name="Cotter P."/>
            <person name="Fitzgerald G.F."/>
            <person name="McAuliffe O."/>
        </authorList>
    </citation>
    <scope>NUCLEOTIDE SEQUENCE [LARGE SCALE GENOMIC DNA]</scope>
    <source>
        <strain evidence="1 2">DPC6856</strain>
    </source>
</reference>
<comment type="caution">
    <text evidence="1">The sequence shown here is derived from an EMBL/GenBank/DDBJ whole genome shotgun (WGS) entry which is preliminary data.</text>
</comment>
<evidence type="ECO:0000313" key="1">
    <source>
        <dbReference type="EMBL" id="KKW75022.1"/>
    </source>
</evidence>
<dbReference type="Proteomes" id="UP000034513">
    <property type="component" value="Unassembled WGS sequence"/>
</dbReference>
<gene>
    <name evidence="1" type="ORF">VN93_0011</name>
</gene>
<dbReference type="EMBL" id="LAVW01000001">
    <property type="protein sequence ID" value="KKW75022.1"/>
    <property type="molecule type" value="Genomic_DNA"/>
</dbReference>
<accession>A0ABR5EKB2</accession>
<organism evidence="1 2">
    <name type="scientific">Lactococcus lactis subsp. cremoris</name>
    <name type="common">Streptococcus cremoris</name>
    <dbReference type="NCBI Taxonomy" id="1359"/>
    <lineage>
        <taxon>Bacteria</taxon>
        <taxon>Bacillati</taxon>
        <taxon>Bacillota</taxon>
        <taxon>Bacilli</taxon>
        <taxon>Lactobacillales</taxon>
        <taxon>Streptococcaceae</taxon>
        <taxon>Lactococcus</taxon>
    </lineage>
</organism>
<protein>
    <submittedName>
        <fullName evidence="1">Uncharacterized protein</fullName>
    </submittedName>
</protein>
<sequence length="80" mass="9610">MYLNKKLYPRHANLEKPDELLLLYFQYKNGPQHSDYKHDKLLDYRLSLLEIILRLLHSSSLPSPMNHAQRNFQYKNVPLS</sequence>